<dbReference type="Gene3D" id="2.60.40.1120">
    <property type="entry name" value="Carboxypeptidase-like, regulatory domain"/>
    <property type="match status" value="1"/>
</dbReference>
<dbReference type="AlphaFoldDB" id="A0A923SF89"/>
<organism evidence="15 16">
    <name type="scientific">Flavobacterium muglaense</name>
    <dbReference type="NCBI Taxonomy" id="2764716"/>
    <lineage>
        <taxon>Bacteria</taxon>
        <taxon>Pseudomonadati</taxon>
        <taxon>Bacteroidota</taxon>
        <taxon>Flavobacteriia</taxon>
        <taxon>Flavobacteriales</taxon>
        <taxon>Flavobacteriaceae</taxon>
        <taxon>Flavobacterium</taxon>
    </lineage>
</organism>
<dbReference type="FunFam" id="2.60.40.1120:FF:000003">
    <property type="entry name" value="Outer membrane protein Omp121"/>
    <property type="match status" value="1"/>
</dbReference>
<evidence type="ECO:0000256" key="1">
    <source>
        <dbReference type="ARBA" id="ARBA00004571"/>
    </source>
</evidence>
<gene>
    <name evidence="15" type="ORF">H8R25_03540</name>
</gene>
<dbReference type="InterPro" id="IPR012910">
    <property type="entry name" value="Plug_dom"/>
</dbReference>
<evidence type="ECO:0000256" key="2">
    <source>
        <dbReference type="ARBA" id="ARBA00022448"/>
    </source>
</evidence>
<evidence type="ECO:0000256" key="7">
    <source>
        <dbReference type="ARBA" id="ARBA00023136"/>
    </source>
</evidence>
<feature type="domain" description="TonB-dependent receptor plug" evidence="14">
    <location>
        <begin position="115"/>
        <end position="236"/>
    </location>
</feature>
<dbReference type="GO" id="GO:0044718">
    <property type="term" value="P:siderophore transmembrane transport"/>
    <property type="evidence" value="ECO:0007669"/>
    <property type="project" value="TreeGrafter"/>
</dbReference>
<dbReference type="Proteomes" id="UP000641454">
    <property type="component" value="Unassembled WGS sequence"/>
</dbReference>
<sequence length="1078" mass="116614">MKLKFNGILVLLIVLMAQLTFAQERAVTGVVSDNTGMPLPGVSVLVKGTKTGTQTDFDGKYSIKAAASQIIIFSYIGMKTQEFKASSSSINVKLQGDALELEGVTINVLGIEVKKNQSASSYSKVKGDVIANSGETSLLKGLSAKASSVSIVSNSGDPGSGAYIQIRGQNSITGSTQPLFVIDGIPMSSDELGSGTDGVGQQSRMNDINPNDIASVQVLKGASAAALWGYRAANGVVLITTKKGKKGKISVDINSSVSFDKVNVKMDLQNIYGQGIDGLNIGQFRANGAPVRNNANSFGDKISTRAGGNDVFNTSGQYFISNNGNTIYPVSTKNSTANFNDSNMDSVIGNGHNIDNHIGISGGGENTNFYLGIGNTNQEGVVRNSTYERTSVDFSSESKIGDKTTFKSKFGYSSVNSNRVQTGSNLAGLFLGLYRTPADFDNRDFLGTNYRNGVPSLNSQRAYRQDVGTNATDRNPSYNNPLWTTDVQKNPNTVERYVAGFELKHEVNKFMSLIARLGLDGYSDKRISMFPMNSAENGGGGSASESVTDYQQFNVDFMALGDVAINEDLGLNYLAGINFAQTNYDQRGGTYKNFLIDTDKFSYDNALINDKTTFLDRTYSKLSGAYFSAAFDYKDYLFLTLGGRFETASSYAPNLKVYFYPTAEFAYKFTKDLDSQILTNGKLRLTFGQIASIPRPYAGTTYFNSATGAEGWGPAYDSGVYNGSFQRSATRGNSDLKPEIKTEFEVGTDLEFFKRINLNLTYYTNETKDLLVDVPLNGSSTYSGRYGNFATIQNRGVELEFDANMLSYDSPIKWTIFGNWSKNVNEVTKLTGTESLFLNGFTGSSSRAVLGQPLGVLWGGKFDRDANGAMILDANGFPTVADAEGVIGNPNPDFRAAIGTSISYKNFKLSTLFDASIGGDLWDGTNGALNNFGRTWETANEVTLTSPTVNYAGATIPVGTIRGNLRDFGAGNVLLDQSWYQSIGGGFGPVGEQFVKSASWIKWRELSLSYLLKLKDSKLGVESITFTGTGRNLWLWTEAKDLGQDPETNLTGGSNGRGLQYFNSPNTKSILFSVNLKF</sequence>
<keyword evidence="4 10" id="KW-0812">Transmembrane</keyword>
<evidence type="ECO:0000256" key="12">
    <source>
        <dbReference type="SAM" id="SignalP"/>
    </source>
</evidence>
<evidence type="ECO:0000256" key="9">
    <source>
        <dbReference type="ARBA" id="ARBA00023237"/>
    </source>
</evidence>
<keyword evidence="16" id="KW-1185">Reference proteome</keyword>
<keyword evidence="6 11" id="KW-0798">TonB box</keyword>
<evidence type="ECO:0000256" key="8">
    <source>
        <dbReference type="ARBA" id="ARBA00023170"/>
    </source>
</evidence>
<dbReference type="SUPFAM" id="SSF56935">
    <property type="entry name" value="Porins"/>
    <property type="match status" value="1"/>
</dbReference>
<dbReference type="NCBIfam" id="TIGR04057">
    <property type="entry name" value="SusC_RagA_signa"/>
    <property type="match status" value="1"/>
</dbReference>
<evidence type="ECO:0000313" key="15">
    <source>
        <dbReference type="EMBL" id="MBC5843509.1"/>
    </source>
</evidence>
<proteinExistence type="inferred from homology"/>
<dbReference type="Gene3D" id="2.40.170.20">
    <property type="entry name" value="TonB-dependent receptor, beta-barrel domain"/>
    <property type="match status" value="1"/>
</dbReference>
<dbReference type="SUPFAM" id="SSF49464">
    <property type="entry name" value="Carboxypeptidase regulatory domain-like"/>
    <property type="match status" value="1"/>
</dbReference>
<dbReference type="PANTHER" id="PTHR30069:SF29">
    <property type="entry name" value="HEMOGLOBIN AND HEMOGLOBIN-HAPTOGLOBIN-BINDING PROTEIN 1-RELATED"/>
    <property type="match status" value="1"/>
</dbReference>
<evidence type="ECO:0000256" key="10">
    <source>
        <dbReference type="PROSITE-ProRule" id="PRU01360"/>
    </source>
</evidence>
<feature type="domain" description="TonB-dependent receptor-like beta-barrel" evidence="13">
    <location>
        <begin position="443"/>
        <end position="907"/>
    </location>
</feature>
<evidence type="ECO:0000259" key="13">
    <source>
        <dbReference type="Pfam" id="PF00593"/>
    </source>
</evidence>
<evidence type="ECO:0000259" key="14">
    <source>
        <dbReference type="Pfam" id="PF07715"/>
    </source>
</evidence>
<keyword evidence="3 10" id="KW-1134">Transmembrane beta strand</keyword>
<dbReference type="PROSITE" id="PS52016">
    <property type="entry name" value="TONB_DEPENDENT_REC_3"/>
    <property type="match status" value="1"/>
</dbReference>
<accession>A0A923SF89</accession>
<dbReference type="GO" id="GO:0009279">
    <property type="term" value="C:cell outer membrane"/>
    <property type="evidence" value="ECO:0007669"/>
    <property type="project" value="UniProtKB-SubCell"/>
</dbReference>
<comment type="similarity">
    <text evidence="10 11">Belongs to the TonB-dependent receptor family.</text>
</comment>
<evidence type="ECO:0000256" key="11">
    <source>
        <dbReference type="RuleBase" id="RU003357"/>
    </source>
</evidence>
<dbReference type="Pfam" id="PF13715">
    <property type="entry name" value="CarbopepD_reg_2"/>
    <property type="match status" value="1"/>
</dbReference>
<dbReference type="NCBIfam" id="TIGR04056">
    <property type="entry name" value="OMP_RagA_SusC"/>
    <property type="match status" value="1"/>
</dbReference>
<feature type="signal peptide" evidence="12">
    <location>
        <begin position="1"/>
        <end position="22"/>
    </location>
</feature>
<keyword evidence="9 10" id="KW-0998">Cell outer membrane</keyword>
<dbReference type="InterPro" id="IPR000531">
    <property type="entry name" value="Beta-barrel_TonB"/>
</dbReference>
<dbReference type="InterPro" id="IPR008969">
    <property type="entry name" value="CarboxyPept-like_regulatory"/>
</dbReference>
<keyword evidence="8" id="KW-0675">Receptor</keyword>
<dbReference type="RefSeq" id="WP_187017202.1">
    <property type="nucleotide sequence ID" value="NZ_JACRUK010000005.1"/>
</dbReference>
<dbReference type="PANTHER" id="PTHR30069">
    <property type="entry name" value="TONB-DEPENDENT OUTER MEMBRANE RECEPTOR"/>
    <property type="match status" value="1"/>
</dbReference>
<name>A0A923SF89_9FLAO</name>
<dbReference type="InterPro" id="IPR023997">
    <property type="entry name" value="TonB-dep_OMP_SusC/RagA_CS"/>
</dbReference>
<dbReference type="InterPro" id="IPR037066">
    <property type="entry name" value="Plug_dom_sf"/>
</dbReference>
<keyword evidence="5 12" id="KW-0732">Signal</keyword>
<comment type="caution">
    <text evidence="15">The sequence shown here is derived from an EMBL/GenBank/DDBJ whole genome shotgun (WGS) entry which is preliminary data.</text>
</comment>
<keyword evidence="7 10" id="KW-0472">Membrane</keyword>
<feature type="chain" id="PRO_5037345182" evidence="12">
    <location>
        <begin position="23"/>
        <end position="1078"/>
    </location>
</feature>
<evidence type="ECO:0000256" key="3">
    <source>
        <dbReference type="ARBA" id="ARBA00022452"/>
    </source>
</evidence>
<dbReference type="EMBL" id="JACRUL010000005">
    <property type="protein sequence ID" value="MBC5843509.1"/>
    <property type="molecule type" value="Genomic_DNA"/>
</dbReference>
<dbReference type="InterPro" id="IPR039426">
    <property type="entry name" value="TonB-dep_rcpt-like"/>
</dbReference>
<reference evidence="15 16" key="1">
    <citation type="submission" date="2020-08" db="EMBL/GenBank/DDBJ databases">
        <title>Description of novel Flavobacterium F-392 isolate.</title>
        <authorList>
            <person name="Saticioglu I.B."/>
            <person name="Duman M."/>
            <person name="Altun S."/>
        </authorList>
    </citation>
    <scope>NUCLEOTIDE SEQUENCE [LARGE SCALE GENOMIC DNA]</scope>
    <source>
        <strain evidence="15 16">F-392</strain>
    </source>
</reference>
<dbReference type="InterPro" id="IPR023996">
    <property type="entry name" value="TonB-dep_OMP_SusC/RagA"/>
</dbReference>
<dbReference type="InterPro" id="IPR036942">
    <property type="entry name" value="Beta-barrel_TonB_sf"/>
</dbReference>
<dbReference type="Gene3D" id="2.170.130.10">
    <property type="entry name" value="TonB-dependent receptor, plug domain"/>
    <property type="match status" value="1"/>
</dbReference>
<dbReference type="Pfam" id="PF00593">
    <property type="entry name" value="TonB_dep_Rec_b-barrel"/>
    <property type="match status" value="1"/>
</dbReference>
<keyword evidence="2 10" id="KW-0813">Transport</keyword>
<dbReference type="Pfam" id="PF07715">
    <property type="entry name" value="Plug"/>
    <property type="match status" value="1"/>
</dbReference>
<evidence type="ECO:0000313" key="16">
    <source>
        <dbReference type="Proteomes" id="UP000641454"/>
    </source>
</evidence>
<comment type="subcellular location">
    <subcellularLocation>
        <location evidence="1 10">Cell outer membrane</location>
        <topology evidence="1 10">Multi-pass membrane protein</topology>
    </subcellularLocation>
</comment>
<protein>
    <submittedName>
        <fullName evidence="15">SusC/RagA family TonB-linked outer membrane protein</fullName>
    </submittedName>
</protein>
<evidence type="ECO:0000256" key="4">
    <source>
        <dbReference type="ARBA" id="ARBA00022692"/>
    </source>
</evidence>
<evidence type="ECO:0000256" key="6">
    <source>
        <dbReference type="ARBA" id="ARBA00023077"/>
    </source>
</evidence>
<dbReference type="GO" id="GO:0015344">
    <property type="term" value="F:siderophore uptake transmembrane transporter activity"/>
    <property type="evidence" value="ECO:0007669"/>
    <property type="project" value="TreeGrafter"/>
</dbReference>
<evidence type="ECO:0000256" key="5">
    <source>
        <dbReference type="ARBA" id="ARBA00022729"/>
    </source>
</evidence>